<name>B8GDJ9_METPE</name>
<gene>
    <name evidence="1" type="ordered locus">Mpal_2051</name>
</gene>
<dbReference type="HOGENOM" id="CLU_098524_0_0_2"/>
<dbReference type="KEGG" id="mpl:Mpal_2051"/>
<dbReference type="eggNOG" id="arCOG06926">
    <property type="taxonomic scope" value="Archaea"/>
</dbReference>
<dbReference type="Proteomes" id="UP000002457">
    <property type="component" value="Chromosome"/>
</dbReference>
<evidence type="ECO:0000313" key="1">
    <source>
        <dbReference type="EMBL" id="ACL17350.1"/>
    </source>
</evidence>
<dbReference type="NCBIfam" id="TIGR04255">
    <property type="entry name" value="sporadTIGR04255"/>
    <property type="match status" value="1"/>
</dbReference>
<organism evidence="1 2">
    <name type="scientific">Methanosphaerula palustris (strain ATCC BAA-1556 / DSM 19958 / E1-9c)</name>
    <dbReference type="NCBI Taxonomy" id="521011"/>
    <lineage>
        <taxon>Archaea</taxon>
        <taxon>Methanobacteriati</taxon>
        <taxon>Methanobacteriota</taxon>
        <taxon>Stenosarchaea group</taxon>
        <taxon>Methanomicrobia</taxon>
        <taxon>Methanomicrobiales</taxon>
        <taxon>Methanoregulaceae</taxon>
        <taxon>Methanosphaerula</taxon>
    </lineage>
</organism>
<protein>
    <recommendedName>
        <fullName evidence="3">TIGR04255 family protein</fullName>
    </recommendedName>
</protein>
<reference evidence="1 2" key="1">
    <citation type="journal article" date="2015" name="Genome Announc.">
        <title>Complete Genome Sequence of Methanosphaerula palustris E1-9CT, a Hydrogenotrophic Methanogen Isolated from a Minerotrophic Fen Peatland.</title>
        <authorList>
            <person name="Cadillo-Quiroz H."/>
            <person name="Browne P."/>
            <person name="Kyrpides N."/>
            <person name="Woyke T."/>
            <person name="Goodwin L."/>
            <person name="Detter C."/>
            <person name="Yavitt J.B."/>
            <person name="Zinder S.H."/>
        </authorList>
    </citation>
    <scope>NUCLEOTIDE SEQUENCE [LARGE SCALE GENOMIC DNA]</scope>
    <source>
        <strain evidence="2">ATCC BAA-1556 / DSM 19958 / E1-9c</strain>
    </source>
</reference>
<dbReference type="InterPro" id="IPR026349">
    <property type="entry name" value="CHP04255"/>
</dbReference>
<sequence length="290" mass="33895">MHTEPGEWSKEPYHIEIGVSIYYEYSYPSASLKNQIHPIIYELVIMTQYSSPPVVEVVCEFRFSSKTEWNDTLADRFHKAVQETFPERDRIVEHQFEFEVTPDKSQSKNGKRERPVFLTQNRRMFIQFGERIVSIHCLKPYPSWEKFRPIIEQVYGALSKVTEIKGVDRIGLLYVDKIEIPGTEIDLTEYFGFRPVIKGYKPESFVNFLVGVDLPFSGQRDLCRLQLMRAVAEREGYSAFLLTTDYFLRNQEGILPDEVLTWLEEAHATIRNIFLNCITGKLEKIFNGEV</sequence>
<keyword evidence="2" id="KW-1185">Reference proteome</keyword>
<dbReference type="STRING" id="521011.Mpal_2051"/>
<evidence type="ECO:0000313" key="2">
    <source>
        <dbReference type="Proteomes" id="UP000002457"/>
    </source>
</evidence>
<accession>B8GDJ9</accession>
<dbReference type="AlphaFoldDB" id="B8GDJ9"/>
<dbReference type="EMBL" id="CP001338">
    <property type="protein sequence ID" value="ACL17350.1"/>
    <property type="molecule type" value="Genomic_DNA"/>
</dbReference>
<proteinExistence type="predicted"/>
<evidence type="ECO:0008006" key="3">
    <source>
        <dbReference type="Google" id="ProtNLM"/>
    </source>
</evidence>